<dbReference type="EMBL" id="JACXST010000001">
    <property type="protein sequence ID" value="MBD9360378.1"/>
    <property type="molecule type" value="Genomic_DNA"/>
</dbReference>
<reference evidence="2 3" key="1">
    <citation type="submission" date="2020-09" db="EMBL/GenBank/DDBJ databases">
        <title>Methylomonas albis sp. nov. and Methylomonas fluvii sp. nov.: Two cold-adapted methanotrophs from the River Elbe and an amended description of Methylovulum psychrotolerans strain Eb1.</title>
        <authorList>
            <person name="Bussmann I.K."/>
            <person name="Klings K.-W."/>
            <person name="Warnstedt J."/>
            <person name="Hoppert M."/>
            <person name="Saborowski A."/>
            <person name="Horn F."/>
            <person name="Liebner S."/>
        </authorList>
    </citation>
    <scope>NUCLEOTIDE SEQUENCE [LARGE SCALE GENOMIC DNA]</scope>
    <source>
        <strain evidence="2 3">EbB</strain>
    </source>
</reference>
<dbReference type="Gene3D" id="3.30.460.10">
    <property type="entry name" value="Beta Polymerase, domain 2"/>
    <property type="match status" value="1"/>
</dbReference>
<name>A0ABR9DB90_9GAMM</name>
<dbReference type="Pfam" id="PF18765">
    <property type="entry name" value="Polbeta"/>
    <property type="match status" value="1"/>
</dbReference>
<dbReference type="CDD" id="cd05403">
    <property type="entry name" value="NT_KNTase_like"/>
    <property type="match status" value="1"/>
</dbReference>
<dbReference type="InterPro" id="IPR043519">
    <property type="entry name" value="NT_sf"/>
</dbReference>
<evidence type="ECO:0000313" key="2">
    <source>
        <dbReference type="EMBL" id="MBD9360378.1"/>
    </source>
</evidence>
<evidence type="ECO:0000259" key="1">
    <source>
        <dbReference type="Pfam" id="PF18765"/>
    </source>
</evidence>
<dbReference type="RefSeq" id="WP_192393133.1">
    <property type="nucleotide sequence ID" value="NZ_CAJHIU010000001.1"/>
</dbReference>
<comment type="caution">
    <text evidence="2">The sequence shown here is derived from an EMBL/GenBank/DDBJ whole genome shotgun (WGS) entry which is preliminary data.</text>
</comment>
<evidence type="ECO:0000313" key="3">
    <source>
        <dbReference type="Proteomes" id="UP000641152"/>
    </source>
</evidence>
<accession>A0ABR9DB90</accession>
<dbReference type="InterPro" id="IPR041633">
    <property type="entry name" value="Polbeta"/>
</dbReference>
<sequence>MINSGLTPDQLALLVRVFQQHPQIDCVKLYGSRAKGTFQPRSDVDLVAFGDGIDRFLLADILLDLEDSALPYQVDLQNYHELKNRALIDHIDRVGVVLYQRQKDEEKCS</sequence>
<keyword evidence="3" id="KW-1185">Reference proteome</keyword>
<protein>
    <submittedName>
        <fullName evidence="2">Nucleotidyltransferase domain-containing protein</fullName>
    </submittedName>
</protein>
<feature type="domain" description="Polymerase beta nucleotidyltransferase" evidence="1">
    <location>
        <begin position="15"/>
        <end position="103"/>
    </location>
</feature>
<gene>
    <name evidence="2" type="ORF">EBB_07480</name>
</gene>
<dbReference type="Proteomes" id="UP000641152">
    <property type="component" value="Unassembled WGS sequence"/>
</dbReference>
<dbReference type="SUPFAM" id="SSF81301">
    <property type="entry name" value="Nucleotidyltransferase"/>
    <property type="match status" value="1"/>
</dbReference>
<organism evidence="2 3">
    <name type="scientific">Methylomonas fluvii</name>
    <dbReference type="NCBI Taxonomy" id="1854564"/>
    <lineage>
        <taxon>Bacteria</taxon>
        <taxon>Pseudomonadati</taxon>
        <taxon>Pseudomonadota</taxon>
        <taxon>Gammaproteobacteria</taxon>
        <taxon>Methylococcales</taxon>
        <taxon>Methylococcaceae</taxon>
        <taxon>Methylomonas</taxon>
    </lineage>
</organism>
<proteinExistence type="predicted"/>